<proteinExistence type="predicted"/>
<dbReference type="InterPro" id="IPR025365">
    <property type="entry name" value="DUF4269"/>
</dbReference>
<protein>
    <submittedName>
        <fullName evidence="1">Uncharacterized protein</fullName>
    </submittedName>
</protein>
<accession>A0A1G8MYF3</accession>
<organism evidence="1 2">
    <name type="scientific">Aneurinibacillus migulanus</name>
    <name type="common">Bacillus migulanus</name>
    <dbReference type="NCBI Taxonomy" id="47500"/>
    <lineage>
        <taxon>Bacteria</taxon>
        <taxon>Bacillati</taxon>
        <taxon>Bacillota</taxon>
        <taxon>Bacilli</taxon>
        <taxon>Bacillales</taxon>
        <taxon>Paenibacillaceae</taxon>
        <taxon>Aneurinibacillus group</taxon>
        <taxon>Aneurinibacillus</taxon>
    </lineage>
</organism>
<evidence type="ECO:0000313" key="2">
    <source>
        <dbReference type="Proteomes" id="UP000182836"/>
    </source>
</evidence>
<sequence length="188" mass="21579">MGKLSFLGGNLIFKTITYLKSGNKNQRRAFNVINELGILNDLAKYNPVLCGTIPISIDVEGSDLDIVMEVHDFKMFKYEINSLYGEHDKFTLREMMIGSTPTITTNFEFDGFEFELFGQPRAVEQQNAYRHMIIEHHLLKMHPHIRSEIIRLKKEGIKTEPAFAQVFELEGDPYDELLVLGRKLGALI</sequence>
<dbReference type="EMBL" id="FNED01000007">
    <property type="protein sequence ID" value="SDI72837.1"/>
    <property type="molecule type" value="Genomic_DNA"/>
</dbReference>
<dbReference type="AlphaFoldDB" id="A0A1G8MYF3"/>
<reference evidence="1 2" key="1">
    <citation type="submission" date="2016-10" db="EMBL/GenBank/DDBJ databases">
        <authorList>
            <person name="de Groot N.N."/>
        </authorList>
    </citation>
    <scope>NUCLEOTIDE SEQUENCE [LARGE SCALE GENOMIC DNA]</scope>
    <source>
        <strain evidence="1 2">DSM 2895</strain>
    </source>
</reference>
<gene>
    <name evidence="1" type="ORF">SAMN04487909_10719</name>
</gene>
<dbReference type="Proteomes" id="UP000182836">
    <property type="component" value="Unassembled WGS sequence"/>
</dbReference>
<name>A0A1G8MYF3_ANEMI</name>
<dbReference type="Pfam" id="PF14091">
    <property type="entry name" value="DUF4269"/>
    <property type="match status" value="1"/>
</dbReference>
<evidence type="ECO:0000313" key="1">
    <source>
        <dbReference type="EMBL" id="SDI72837.1"/>
    </source>
</evidence>